<dbReference type="RefSeq" id="WP_200399810.1">
    <property type="nucleotide sequence ID" value="NZ_CP066831.1"/>
</dbReference>
<dbReference type="Gene3D" id="3.40.50.300">
    <property type="entry name" value="P-loop containing nucleotide triphosphate hydrolases"/>
    <property type="match status" value="1"/>
</dbReference>
<dbReference type="InterPro" id="IPR005021">
    <property type="entry name" value="Terminase_largesu-like"/>
</dbReference>
<name>A0A7T7RFS5_9ACTN</name>
<proteinExistence type="predicted"/>
<dbReference type="InterPro" id="IPR046461">
    <property type="entry name" value="TerL_ATPase"/>
</dbReference>
<dbReference type="EMBL" id="CP066831">
    <property type="protein sequence ID" value="QQM44999.1"/>
    <property type="molecule type" value="Genomic_DNA"/>
</dbReference>
<evidence type="ECO:0000313" key="5">
    <source>
        <dbReference type="Proteomes" id="UP000595636"/>
    </source>
</evidence>
<protein>
    <submittedName>
        <fullName evidence="4">Terminase large subunit</fullName>
    </submittedName>
</protein>
<dbReference type="InterPro" id="IPR027417">
    <property type="entry name" value="P-loop_NTPase"/>
</dbReference>
<sequence length="606" mass="69172">MAPRTATRPARSKAAARPRTTRRRVLRVDHHKRWRPNSRRGGVCGYTLDDKTCTRRGAHYCEPRADKVVKFFAELLIHPAGALANTRFVLAPWQEHEIIRPLFGEVHWSQQWGRYVRRYTRATVVMGRKNGKSALLSGIALYMLCGDNEESAEVYGAAANTRQAGKVFEPATKMVKKSPILAERLTHIKNARRLVDEKTSSHYEVIPADADVELGHNPHAFILDEVLSQPDDSLWVAMRTAAGARVQPLMLAITTETKDGTSFGADFIDEADRVMEDPPRAPHHFVFVRKTPRTVDELERLWRLFPARPELPVSLDAWDERNWAWANPALGSFLSITSLREEAEEARKSPAAEAGFRQFRLNQRVSQVTRWIPMDLWNACTREIAPTPDWVRERLRGQRCWGGLDLSSKLDLTALTLLFPDGSALWRFWVPESVTPVLNEHTNGSFEEWVRDGWITETEGDTIDYDRIYDDVEADHNDFKIVDITYDKWCGEPVRQEIVKRTRLKMLESNTTFDRMTPPMTDLMRRLKAKGAPEFAHYGNPVARWMADNVEKKSPRDDPVRLRPVKPDRDKSGKRIDGMVSLILGVDGAMRGMPKPSVYESQGMAL</sequence>
<organism evidence="4 5">
    <name type="scientific">Streptomyces liliifuscus</name>
    <dbReference type="NCBI Taxonomy" id="2797636"/>
    <lineage>
        <taxon>Bacteria</taxon>
        <taxon>Bacillati</taxon>
        <taxon>Actinomycetota</taxon>
        <taxon>Actinomycetes</taxon>
        <taxon>Kitasatosporales</taxon>
        <taxon>Streptomycetaceae</taxon>
        <taxon>Streptomyces</taxon>
    </lineage>
</organism>
<dbReference type="KEGG" id="slf:JEQ17_40080"/>
<feature type="region of interest" description="Disordered" evidence="1">
    <location>
        <begin position="1"/>
        <end position="21"/>
    </location>
</feature>
<evidence type="ECO:0000259" key="2">
    <source>
        <dbReference type="Pfam" id="PF03354"/>
    </source>
</evidence>
<accession>A0A7T7RFS5</accession>
<reference evidence="4 5" key="1">
    <citation type="submission" date="2020-12" db="EMBL/GenBank/DDBJ databases">
        <title>A novel species.</title>
        <authorList>
            <person name="Li K."/>
        </authorList>
    </citation>
    <scope>NUCLEOTIDE SEQUENCE [LARGE SCALE GENOMIC DNA]</scope>
    <source>
        <strain evidence="4 5">ZYC-3</strain>
    </source>
</reference>
<feature type="domain" description="Terminase large subunit-like endonuclease" evidence="3">
    <location>
        <begin position="310"/>
        <end position="586"/>
    </location>
</feature>
<dbReference type="PANTHER" id="PTHR41287:SF1">
    <property type="entry name" value="PROTEIN YMFN"/>
    <property type="match status" value="1"/>
</dbReference>
<feature type="compositionally biased region" description="Basic residues" evidence="1">
    <location>
        <begin position="10"/>
        <end position="21"/>
    </location>
</feature>
<feature type="region of interest" description="Disordered" evidence="1">
    <location>
        <begin position="552"/>
        <end position="574"/>
    </location>
</feature>
<evidence type="ECO:0000259" key="3">
    <source>
        <dbReference type="Pfam" id="PF20441"/>
    </source>
</evidence>
<evidence type="ECO:0000256" key="1">
    <source>
        <dbReference type="SAM" id="MobiDB-lite"/>
    </source>
</evidence>
<dbReference type="PANTHER" id="PTHR41287">
    <property type="match status" value="1"/>
</dbReference>
<keyword evidence="5" id="KW-1185">Reference proteome</keyword>
<dbReference type="Pfam" id="PF03354">
    <property type="entry name" value="TerL_ATPase"/>
    <property type="match status" value="1"/>
</dbReference>
<gene>
    <name evidence="4" type="ORF">JEQ17_40080</name>
</gene>
<dbReference type="Proteomes" id="UP000595636">
    <property type="component" value="Chromosome"/>
</dbReference>
<feature type="domain" description="Terminase large subunit-like ATPase" evidence="2">
    <location>
        <begin position="113"/>
        <end position="262"/>
    </location>
</feature>
<dbReference type="AlphaFoldDB" id="A0A7T7RFS5"/>
<dbReference type="InterPro" id="IPR046462">
    <property type="entry name" value="TerL_nuclease"/>
</dbReference>
<dbReference type="Pfam" id="PF20441">
    <property type="entry name" value="TerL_nuclease"/>
    <property type="match status" value="1"/>
</dbReference>
<dbReference type="GO" id="GO:0004519">
    <property type="term" value="F:endonuclease activity"/>
    <property type="evidence" value="ECO:0007669"/>
    <property type="project" value="InterPro"/>
</dbReference>
<evidence type="ECO:0000313" key="4">
    <source>
        <dbReference type="EMBL" id="QQM44999.1"/>
    </source>
</evidence>